<evidence type="ECO:0000313" key="6">
    <source>
        <dbReference type="EMBL" id="HIY69547.1"/>
    </source>
</evidence>
<dbReference type="InterPro" id="IPR006311">
    <property type="entry name" value="TAT_signal"/>
</dbReference>
<sequence>MKKIDRRSFIRTLGVAGVAAMTVNPFDVLGADFMKKEAESKIPRMDPVDFDVAVVGAGASGIPAAIAAAREGVRVVLLEEDMLPGGAPLDQFVTFICGAPRVGLFQRLVGELNARHTLSGTPVPTFGKDGMDGKNHWWHPTSYLQVLTSMLAEYPNITLMCGAHVVDAITEDAGNRNRVKGVRIYRGGALQDIRAHVTIDASGLGLVSEKAGCEILYGRESKSDFNENLGLEKGDGKTQPCTWLFISQRIRKGAVLPREKLKGGVVEDNLNKWILPEDKAEWAARDAGIYLHWGKTIQVADTRDPLQCAEAQMKLLAQLEPEIEALREAGFTCNLAPKMGVRECRRIVGEYVLSLSDIQEGRFPDDKVAEAWYDLDPWGMHLTRAQKVVPPYGIPYRSLVPKNTEGLLTAGRIISGTHIAASSYRVQPICSNTGEAAGTAAAMAARHKTGIRDIEIRELQASLDAHGLFDFTKSRQK</sequence>
<evidence type="ECO:0000313" key="7">
    <source>
        <dbReference type="Proteomes" id="UP000886844"/>
    </source>
</evidence>
<dbReference type="InterPro" id="IPR039650">
    <property type="entry name" value="HdrA-like"/>
</dbReference>
<evidence type="ECO:0000256" key="3">
    <source>
        <dbReference type="ARBA" id="ARBA00023002"/>
    </source>
</evidence>
<organism evidence="6 7">
    <name type="scientific">Candidatus Alistipes intestinigallinarum</name>
    <dbReference type="NCBI Taxonomy" id="2838440"/>
    <lineage>
        <taxon>Bacteria</taxon>
        <taxon>Pseudomonadati</taxon>
        <taxon>Bacteroidota</taxon>
        <taxon>Bacteroidia</taxon>
        <taxon>Bacteroidales</taxon>
        <taxon>Rikenellaceae</taxon>
        <taxon>Alistipes</taxon>
    </lineage>
</organism>
<evidence type="ECO:0000256" key="1">
    <source>
        <dbReference type="ARBA" id="ARBA00022485"/>
    </source>
</evidence>
<comment type="caution">
    <text evidence="6">The sequence shown here is derived from an EMBL/GenBank/DDBJ whole genome shotgun (WGS) entry which is preliminary data.</text>
</comment>
<dbReference type="AlphaFoldDB" id="A0A9D1Z189"/>
<dbReference type="GO" id="GO:0051539">
    <property type="term" value="F:4 iron, 4 sulfur cluster binding"/>
    <property type="evidence" value="ECO:0007669"/>
    <property type="project" value="UniProtKB-KW"/>
</dbReference>
<reference evidence="6" key="2">
    <citation type="submission" date="2021-04" db="EMBL/GenBank/DDBJ databases">
        <authorList>
            <person name="Gilroy R."/>
        </authorList>
    </citation>
    <scope>NUCLEOTIDE SEQUENCE</scope>
    <source>
        <strain evidence="6">5134</strain>
    </source>
</reference>
<gene>
    <name evidence="6" type="ORF">H9828_09040</name>
</gene>
<dbReference type="Proteomes" id="UP000886844">
    <property type="component" value="Unassembled WGS sequence"/>
</dbReference>
<evidence type="ECO:0000256" key="2">
    <source>
        <dbReference type="ARBA" id="ARBA00022723"/>
    </source>
</evidence>
<keyword evidence="3" id="KW-0560">Oxidoreductase</keyword>
<name>A0A9D1Z189_9BACT</name>
<protein>
    <submittedName>
        <fullName evidence="6">FAD-dependent oxidoreductase</fullName>
    </submittedName>
</protein>
<evidence type="ECO:0000256" key="4">
    <source>
        <dbReference type="ARBA" id="ARBA00023004"/>
    </source>
</evidence>
<keyword evidence="5" id="KW-0411">Iron-sulfur</keyword>
<keyword evidence="1" id="KW-0004">4Fe-4S</keyword>
<dbReference type="GO" id="GO:0016491">
    <property type="term" value="F:oxidoreductase activity"/>
    <property type="evidence" value="ECO:0007669"/>
    <property type="project" value="UniProtKB-KW"/>
</dbReference>
<dbReference type="EMBL" id="DXDA01000068">
    <property type="protein sequence ID" value="HIY69547.1"/>
    <property type="molecule type" value="Genomic_DNA"/>
</dbReference>
<dbReference type="PANTHER" id="PTHR43498">
    <property type="entry name" value="FERREDOXIN:COB-COM HETERODISULFIDE REDUCTASE SUBUNIT A"/>
    <property type="match status" value="1"/>
</dbReference>
<proteinExistence type="predicted"/>
<dbReference type="InterPro" id="IPR036188">
    <property type="entry name" value="FAD/NAD-bd_sf"/>
</dbReference>
<reference evidence="6" key="1">
    <citation type="journal article" date="2021" name="PeerJ">
        <title>Extensive microbial diversity within the chicken gut microbiome revealed by metagenomics and culture.</title>
        <authorList>
            <person name="Gilroy R."/>
            <person name="Ravi A."/>
            <person name="Getino M."/>
            <person name="Pursley I."/>
            <person name="Horton D.L."/>
            <person name="Alikhan N.F."/>
            <person name="Baker D."/>
            <person name="Gharbi K."/>
            <person name="Hall N."/>
            <person name="Watson M."/>
            <person name="Adriaenssens E.M."/>
            <person name="Foster-Nyarko E."/>
            <person name="Jarju S."/>
            <person name="Secka A."/>
            <person name="Antonio M."/>
            <person name="Oren A."/>
            <person name="Chaudhuri R.R."/>
            <person name="La Ragione R."/>
            <person name="Hildebrand F."/>
            <person name="Pallen M.J."/>
        </authorList>
    </citation>
    <scope>NUCLEOTIDE SEQUENCE</scope>
    <source>
        <strain evidence="6">5134</strain>
    </source>
</reference>
<accession>A0A9D1Z189</accession>
<evidence type="ECO:0000256" key="5">
    <source>
        <dbReference type="ARBA" id="ARBA00023014"/>
    </source>
</evidence>
<dbReference type="Pfam" id="PF12831">
    <property type="entry name" value="FAD_oxidored"/>
    <property type="match status" value="1"/>
</dbReference>
<dbReference type="GO" id="GO:0046872">
    <property type="term" value="F:metal ion binding"/>
    <property type="evidence" value="ECO:0007669"/>
    <property type="project" value="UniProtKB-KW"/>
</dbReference>
<dbReference type="PROSITE" id="PS51318">
    <property type="entry name" value="TAT"/>
    <property type="match status" value="1"/>
</dbReference>
<keyword evidence="2" id="KW-0479">Metal-binding</keyword>
<dbReference type="Gene3D" id="3.50.50.60">
    <property type="entry name" value="FAD/NAD(P)-binding domain"/>
    <property type="match status" value="1"/>
</dbReference>
<dbReference type="PANTHER" id="PTHR43498:SF1">
    <property type="entry name" value="COB--COM HETERODISULFIDE REDUCTASE IRON-SULFUR SUBUNIT A"/>
    <property type="match status" value="1"/>
</dbReference>
<keyword evidence="4" id="KW-0408">Iron</keyword>
<dbReference type="SUPFAM" id="SSF51905">
    <property type="entry name" value="FAD/NAD(P)-binding domain"/>
    <property type="match status" value="1"/>
</dbReference>